<dbReference type="NCBIfam" id="NF033233">
    <property type="entry name" value="twin_helix"/>
    <property type="match status" value="1"/>
</dbReference>
<dbReference type="PROSITE" id="PS51503">
    <property type="entry name" value="HIG1"/>
    <property type="match status" value="1"/>
</dbReference>
<name>G2KM59_MICAA</name>
<dbReference type="RefSeq" id="WP_014102978.1">
    <property type="nucleotide sequence ID" value="NC_016026.1"/>
</dbReference>
<feature type="transmembrane region" description="Helical" evidence="4">
    <location>
        <begin position="6"/>
        <end position="26"/>
    </location>
</feature>
<dbReference type="InterPro" id="IPR007667">
    <property type="entry name" value="Hypoxia_induced_domain"/>
</dbReference>
<keyword evidence="2 4" id="KW-1133">Transmembrane helix</keyword>
<dbReference type="HOGENOM" id="CLU_186083_1_0_5"/>
<keyword evidence="7" id="KW-1185">Reference proteome</keyword>
<evidence type="ECO:0000256" key="2">
    <source>
        <dbReference type="ARBA" id="ARBA00022989"/>
    </source>
</evidence>
<dbReference type="KEGG" id="mai:MICA_1437"/>
<sequence length="66" mass="7212">MNAIAVALMLVALVAVAASLFIGVFYMTRGREADHAKSNKMMQIRVYLQGFAIAMFVLAMLTGMKN</sequence>
<evidence type="ECO:0000313" key="7">
    <source>
        <dbReference type="Proteomes" id="UP000009286"/>
    </source>
</evidence>
<evidence type="ECO:0000259" key="5">
    <source>
        <dbReference type="PROSITE" id="PS51503"/>
    </source>
</evidence>
<evidence type="ECO:0000256" key="4">
    <source>
        <dbReference type="SAM" id="Phobius"/>
    </source>
</evidence>
<dbReference type="Gene3D" id="6.10.140.1320">
    <property type="match status" value="1"/>
</dbReference>
<reference evidence="6 7" key="1">
    <citation type="journal article" date="2011" name="BMC Genomics">
        <title>Genomic insights into an obligate epibiotic bacterial predator: Micavibrio aeruginosavorus ARL-13.</title>
        <authorList>
            <person name="Wang Z."/>
            <person name="Kadouri D."/>
            <person name="Wu M."/>
        </authorList>
    </citation>
    <scope>NUCLEOTIDE SEQUENCE [LARGE SCALE GENOMIC DNA]</scope>
    <source>
        <strain evidence="6 7">ARL-13</strain>
    </source>
</reference>
<protein>
    <submittedName>
        <fullName evidence="6">Putative membrane protein</fullName>
    </submittedName>
</protein>
<organism evidence="6 7">
    <name type="scientific">Micavibrio aeruginosavorus (strain ARL-13)</name>
    <dbReference type="NCBI Taxonomy" id="856793"/>
    <lineage>
        <taxon>Bacteria</taxon>
        <taxon>Pseudomonadati</taxon>
        <taxon>Bdellovibrionota</taxon>
        <taxon>Bdellovibrionia</taxon>
        <taxon>Bdellovibrionales</taxon>
        <taxon>Pseudobdellovibrionaceae</taxon>
        <taxon>Micavibrio</taxon>
    </lineage>
</organism>
<feature type="transmembrane region" description="Helical" evidence="4">
    <location>
        <begin position="46"/>
        <end position="64"/>
    </location>
</feature>
<dbReference type="EMBL" id="CP002382">
    <property type="protein sequence ID" value="AEP09755.1"/>
    <property type="molecule type" value="Genomic_DNA"/>
</dbReference>
<dbReference type="AlphaFoldDB" id="G2KM59"/>
<dbReference type="OrthoDB" id="7284889at2"/>
<keyword evidence="3 4" id="KW-0472">Membrane</keyword>
<feature type="domain" description="HIG1" evidence="5">
    <location>
        <begin position="1"/>
        <end position="66"/>
    </location>
</feature>
<dbReference type="STRING" id="856793.MICA_1437"/>
<proteinExistence type="predicted"/>
<gene>
    <name evidence="6" type="ordered locus">MICA_1437</name>
</gene>
<evidence type="ECO:0000256" key="3">
    <source>
        <dbReference type="ARBA" id="ARBA00023136"/>
    </source>
</evidence>
<dbReference type="Proteomes" id="UP000009286">
    <property type="component" value="Chromosome"/>
</dbReference>
<accession>G2KM59</accession>
<evidence type="ECO:0000256" key="1">
    <source>
        <dbReference type="ARBA" id="ARBA00022692"/>
    </source>
</evidence>
<keyword evidence="1 4" id="KW-0812">Transmembrane</keyword>
<dbReference type="Pfam" id="PF04588">
    <property type="entry name" value="HIG_1_N"/>
    <property type="match status" value="1"/>
</dbReference>
<evidence type="ECO:0000313" key="6">
    <source>
        <dbReference type="EMBL" id="AEP09755.1"/>
    </source>
</evidence>